<dbReference type="Proteomes" id="UP000320244">
    <property type="component" value="Unassembled WGS sequence"/>
</dbReference>
<evidence type="ECO:0000256" key="1">
    <source>
        <dbReference type="SAM" id="Phobius"/>
    </source>
</evidence>
<dbReference type="EMBL" id="VCQV01000014">
    <property type="protein sequence ID" value="TWP36049.1"/>
    <property type="molecule type" value="Genomic_DNA"/>
</dbReference>
<keyword evidence="1" id="KW-0472">Membrane</keyword>
<comment type="caution">
    <text evidence="2">The sequence shown here is derived from an EMBL/GenBank/DDBJ whole genome shotgun (WGS) entry which is preliminary data.</text>
</comment>
<reference evidence="2 3" key="1">
    <citation type="submission" date="2019-05" db="EMBL/GenBank/DDBJ databases">
        <authorList>
            <person name="Lee S.D."/>
        </authorList>
    </citation>
    <scope>NUCLEOTIDE SEQUENCE [LARGE SCALE GENOMIC DNA]</scope>
    <source>
        <strain evidence="2 3">C5-26</strain>
    </source>
</reference>
<keyword evidence="1" id="KW-1133">Transmembrane helix</keyword>
<dbReference type="OrthoDB" id="3823335at2"/>
<feature type="transmembrane region" description="Helical" evidence="1">
    <location>
        <begin position="87"/>
        <end position="113"/>
    </location>
</feature>
<name>A0A563E103_9MICO</name>
<accession>A0A563E103</accession>
<protein>
    <submittedName>
        <fullName evidence="2">Uncharacterized protein</fullName>
    </submittedName>
</protein>
<dbReference type="AlphaFoldDB" id="A0A563E103"/>
<keyword evidence="1" id="KW-0812">Transmembrane</keyword>
<feature type="transmembrane region" description="Helical" evidence="1">
    <location>
        <begin position="125"/>
        <end position="148"/>
    </location>
</feature>
<evidence type="ECO:0000313" key="2">
    <source>
        <dbReference type="EMBL" id="TWP36049.1"/>
    </source>
</evidence>
<dbReference type="Pfam" id="PF22564">
    <property type="entry name" value="HAAS"/>
    <property type="match status" value="1"/>
</dbReference>
<proteinExistence type="predicted"/>
<gene>
    <name evidence="2" type="ORF">FGL98_11395</name>
</gene>
<evidence type="ECO:0000313" key="3">
    <source>
        <dbReference type="Proteomes" id="UP000320244"/>
    </source>
</evidence>
<sequence length="214" mass="22647">MSNLTAPSVHHYLDELDRALHDLPRARRREILRDISAHIDAALADAPEQSPAVIATILDHLGTPTEIAEAARAELPPDRSRIAARDVIAIVLLLVGGVVVPFVGWLVGVVLLWTSTAWRTRDKLIGTLLVPGGLFAPVLLGGGATFFASTTEDASCGSVSAPTPSSAATVVQQCTTTGGPGIWSTILIIVLLIITVGGPLFSTFWLIRHARRTA</sequence>
<organism evidence="2 3">
    <name type="scientific">Leekyejoonella antrihumi</name>
    <dbReference type="NCBI Taxonomy" id="1660198"/>
    <lineage>
        <taxon>Bacteria</taxon>
        <taxon>Bacillati</taxon>
        <taxon>Actinomycetota</taxon>
        <taxon>Actinomycetes</taxon>
        <taxon>Micrococcales</taxon>
        <taxon>Dermacoccaceae</taxon>
        <taxon>Leekyejoonella</taxon>
    </lineage>
</organism>
<dbReference type="RefSeq" id="WP_146316891.1">
    <property type="nucleotide sequence ID" value="NZ_VCQV01000014.1"/>
</dbReference>
<reference evidence="2 3" key="2">
    <citation type="submission" date="2019-08" db="EMBL/GenBank/DDBJ databases">
        <title>Jejuicoccus antrihumi gen. nov., sp. nov., a new member of the family Dermacoccaceae isolated from a cave.</title>
        <authorList>
            <person name="Schumann P."/>
            <person name="Kim I.S."/>
        </authorList>
    </citation>
    <scope>NUCLEOTIDE SEQUENCE [LARGE SCALE GENOMIC DNA]</scope>
    <source>
        <strain evidence="2 3">C5-26</strain>
    </source>
</reference>
<keyword evidence="3" id="KW-1185">Reference proteome</keyword>
<feature type="transmembrane region" description="Helical" evidence="1">
    <location>
        <begin position="182"/>
        <end position="207"/>
    </location>
</feature>